<dbReference type="GO" id="GO:0000140">
    <property type="term" value="F:acylglycerone-phosphate reductase (NADP+) activity"/>
    <property type="evidence" value="ECO:0007669"/>
    <property type="project" value="TreeGrafter"/>
</dbReference>
<dbReference type="GO" id="GO:0005811">
    <property type="term" value="C:lipid droplet"/>
    <property type="evidence" value="ECO:0007669"/>
    <property type="project" value="TreeGrafter"/>
</dbReference>
<dbReference type="PROSITE" id="PS00061">
    <property type="entry name" value="ADH_SHORT"/>
    <property type="match status" value="1"/>
</dbReference>
<dbReference type="SUPFAM" id="SSF51735">
    <property type="entry name" value="NAD(P)-binding Rossmann-fold domains"/>
    <property type="match status" value="1"/>
</dbReference>
<evidence type="ECO:0000256" key="1">
    <source>
        <dbReference type="ARBA" id="ARBA00006484"/>
    </source>
</evidence>
<evidence type="ECO:0000256" key="3">
    <source>
        <dbReference type="ARBA" id="ARBA00023002"/>
    </source>
</evidence>
<name>Q6CLA8_KLULA</name>
<organism evidence="4 5">
    <name type="scientific">Kluyveromyces lactis (strain ATCC 8585 / CBS 2359 / DSM 70799 / NBRC 1267 / NRRL Y-1140 / WM37)</name>
    <name type="common">Yeast</name>
    <name type="synonym">Candida sphaerica</name>
    <dbReference type="NCBI Taxonomy" id="284590"/>
    <lineage>
        <taxon>Eukaryota</taxon>
        <taxon>Fungi</taxon>
        <taxon>Dikarya</taxon>
        <taxon>Ascomycota</taxon>
        <taxon>Saccharomycotina</taxon>
        <taxon>Saccharomycetes</taxon>
        <taxon>Saccharomycetales</taxon>
        <taxon>Saccharomycetaceae</taxon>
        <taxon>Kluyveromyces</taxon>
    </lineage>
</organism>
<dbReference type="STRING" id="284590.Q6CLA8"/>
<dbReference type="Pfam" id="PF00106">
    <property type="entry name" value="adh_short"/>
    <property type="match status" value="1"/>
</dbReference>
<comment type="similarity">
    <text evidence="1">Belongs to the short-chain dehydrogenases/reductases (SDR) family.</text>
</comment>
<dbReference type="GO" id="GO:0019433">
    <property type="term" value="P:triglyceride catabolic process"/>
    <property type="evidence" value="ECO:0007669"/>
    <property type="project" value="TreeGrafter"/>
</dbReference>
<accession>Q6CLA8</accession>
<dbReference type="KEGG" id="kla:KLLA0_F04455g"/>
<evidence type="ECO:0000313" key="5">
    <source>
        <dbReference type="Proteomes" id="UP000000598"/>
    </source>
</evidence>
<dbReference type="AlphaFoldDB" id="Q6CLA8"/>
<dbReference type="InterPro" id="IPR020904">
    <property type="entry name" value="Sc_DH/Rdtase_CS"/>
</dbReference>
<dbReference type="eggNOG" id="KOG1209">
    <property type="taxonomic scope" value="Eukaryota"/>
</dbReference>
<dbReference type="InterPro" id="IPR002347">
    <property type="entry name" value="SDR_fam"/>
</dbReference>
<dbReference type="EMBL" id="CR382126">
    <property type="protein sequence ID" value="CAG97989.1"/>
    <property type="molecule type" value="Genomic_DNA"/>
</dbReference>
<dbReference type="FunCoup" id="Q6CLA8">
    <property type="interactions" value="274"/>
</dbReference>
<reference evidence="4 5" key="1">
    <citation type="journal article" date="2004" name="Nature">
        <title>Genome evolution in yeasts.</title>
        <authorList>
            <consortium name="Genolevures"/>
            <person name="Dujon B."/>
            <person name="Sherman D."/>
            <person name="Fischer G."/>
            <person name="Durrens P."/>
            <person name="Casaregola S."/>
            <person name="Lafontaine I."/>
            <person name="de Montigny J."/>
            <person name="Marck C."/>
            <person name="Neuveglise C."/>
            <person name="Talla E."/>
            <person name="Goffard N."/>
            <person name="Frangeul L."/>
            <person name="Aigle M."/>
            <person name="Anthouard V."/>
            <person name="Babour A."/>
            <person name="Barbe V."/>
            <person name="Barnay S."/>
            <person name="Blanchin S."/>
            <person name="Beckerich J.M."/>
            <person name="Beyne E."/>
            <person name="Bleykasten C."/>
            <person name="Boisrame A."/>
            <person name="Boyer J."/>
            <person name="Cattolico L."/>
            <person name="Confanioleri F."/>
            <person name="de Daruvar A."/>
            <person name="Despons L."/>
            <person name="Fabre E."/>
            <person name="Fairhead C."/>
            <person name="Ferry-Dumazet H."/>
            <person name="Groppi A."/>
            <person name="Hantraye F."/>
            <person name="Hennequin C."/>
            <person name="Jauniaux N."/>
            <person name="Joyet P."/>
            <person name="Kachouri R."/>
            <person name="Kerrest A."/>
            <person name="Koszul R."/>
            <person name="Lemaire M."/>
            <person name="Lesur I."/>
            <person name="Ma L."/>
            <person name="Muller H."/>
            <person name="Nicaud J.M."/>
            <person name="Nikolski M."/>
            <person name="Oztas S."/>
            <person name="Ozier-Kalogeropoulos O."/>
            <person name="Pellenz S."/>
            <person name="Potier S."/>
            <person name="Richard G.F."/>
            <person name="Straub M.L."/>
            <person name="Suleau A."/>
            <person name="Swennene D."/>
            <person name="Tekaia F."/>
            <person name="Wesolowski-Louvel M."/>
            <person name="Westhof E."/>
            <person name="Wirth B."/>
            <person name="Zeniou-Meyer M."/>
            <person name="Zivanovic I."/>
            <person name="Bolotin-Fukuhara M."/>
            <person name="Thierry A."/>
            <person name="Bouchier C."/>
            <person name="Caudron B."/>
            <person name="Scarpelli C."/>
            <person name="Gaillardin C."/>
            <person name="Weissenbach J."/>
            <person name="Wincker P."/>
            <person name="Souciet J.L."/>
        </authorList>
    </citation>
    <scope>NUCLEOTIDE SEQUENCE [LARGE SCALE GENOMIC DNA]</scope>
    <source>
        <strain evidence="5">ATCC 8585 / CBS 2359 / DSM 70799 / NBRC 1267 / NRRL Y-1140 / WM37</strain>
    </source>
</reference>
<sequence>MSETKYALVTGASSGIGYEVTKELLRRGWYVYACARRTHPMEELRAEFGDRCIPRKLDVSNQNDITQLKLKLEQELPDQKLHLLYNNAGQSCSLPAIDVSEEIIDNTFRVNVYGPINSCREFAPLIINAKGTIVFTGSLAGICPFPFGAVYSASKAAIHQYARVLHGELGPLGVRVINMITGGVATDIADKKTLPEGSIFNFPEGIKAVETRKKMSEKNQPMSPADYARETVNDIENGSIDPVDIYRGTMATVVKWLMLLIPYALLEWGLRKKFKLYPAYSVLNKRQLQSQRQRQRLLENTIKHD</sequence>
<dbReference type="PANTHER" id="PTHR44169:SF6">
    <property type="entry name" value="NADPH-DEPENDENT 1-ACYLDIHYDROXYACETONE PHOSPHATE REDUCTASE"/>
    <property type="match status" value="1"/>
</dbReference>
<dbReference type="Proteomes" id="UP000000598">
    <property type="component" value="Chromosome F"/>
</dbReference>
<dbReference type="InterPro" id="IPR036291">
    <property type="entry name" value="NAD(P)-bd_dom_sf"/>
</dbReference>
<dbReference type="GO" id="GO:0006654">
    <property type="term" value="P:phosphatidic acid biosynthetic process"/>
    <property type="evidence" value="ECO:0007669"/>
    <property type="project" value="TreeGrafter"/>
</dbReference>
<evidence type="ECO:0000313" key="4">
    <source>
        <dbReference type="EMBL" id="CAG97989.1"/>
    </source>
</evidence>
<proteinExistence type="inferred from homology"/>
<evidence type="ECO:0000256" key="2">
    <source>
        <dbReference type="ARBA" id="ARBA00022857"/>
    </source>
</evidence>
<dbReference type="PaxDb" id="284590-Q6CLA8"/>
<dbReference type="GO" id="GO:0004806">
    <property type="term" value="F:triacylglycerol lipase activity"/>
    <property type="evidence" value="ECO:0007669"/>
    <property type="project" value="TreeGrafter"/>
</dbReference>
<keyword evidence="2" id="KW-0521">NADP</keyword>
<keyword evidence="5" id="KW-1185">Reference proteome</keyword>
<dbReference type="Gene3D" id="3.40.50.720">
    <property type="entry name" value="NAD(P)-binding Rossmann-like Domain"/>
    <property type="match status" value="1"/>
</dbReference>
<dbReference type="GO" id="GO:0005783">
    <property type="term" value="C:endoplasmic reticulum"/>
    <property type="evidence" value="ECO:0007669"/>
    <property type="project" value="TreeGrafter"/>
</dbReference>
<dbReference type="HOGENOM" id="CLU_010194_2_9_1"/>
<dbReference type="PRINTS" id="PR00081">
    <property type="entry name" value="GDHRDH"/>
</dbReference>
<keyword evidence="3" id="KW-0560">Oxidoreductase</keyword>
<dbReference type="InParanoid" id="Q6CLA8"/>
<dbReference type="PANTHER" id="PTHR44169">
    <property type="entry name" value="NADPH-DEPENDENT 1-ACYLDIHYDROXYACETONE PHOSPHATE REDUCTASE"/>
    <property type="match status" value="1"/>
</dbReference>
<dbReference type="OMA" id="GGTPDWF"/>
<gene>
    <name evidence="4" type="ORF">KLLA0_F04455g</name>
</gene>
<protein>
    <submittedName>
        <fullName evidence="4">KLLA0F04455p</fullName>
    </submittedName>
</protein>